<proteinExistence type="predicted"/>
<evidence type="ECO:0000256" key="1">
    <source>
        <dbReference type="SAM" id="SignalP"/>
    </source>
</evidence>
<sequence>MISVKFWIISLFIFLTIISVSPYPNPTKRKTGDVASCTLPDVNNINTVSGGLHFYEVSEKKLNVTGQFNSGFPNAHPDNYEYAIIDKDDKVVKEMTDSFRNIEIKVPGTAPFTFIYDGLSVDDIKDHFFIIRRRSYVEAGKAVITKVT</sequence>
<organism evidence="2 3">
    <name type="scientific">Gigaspora margarita</name>
    <dbReference type="NCBI Taxonomy" id="4874"/>
    <lineage>
        <taxon>Eukaryota</taxon>
        <taxon>Fungi</taxon>
        <taxon>Fungi incertae sedis</taxon>
        <taxon>Mucoromycota</taxon>
        <taxon>Glomeromycotina</taxon>
        <taxon>Glomeromycetes</taxon>
        <taxon>Diversisporales</taxon>
        <taxon>Gigasporaceae</taxon>
        <taxon>Gigaspora</taxon>
    </lineage>
</organism>
<comment type="caution">
    <text evidence="2">The sequence shown here is derived from an EMBL/GenBank/DDBJ whole genome shotgun (WGS) entry which is preliminary data.</text>
</comment>
<evidence type="ECO:0000313" key="3">
    <source>
        <dbReference type="Proteomes" id="UP000439903"/>
    </source>
</evidence>
<dbReference type="Proteomes" id="UP000439903">
    <property type="component" value="Unassembled WGS sequence"/>
</dbReference>
<accession>A0A8H4AAA4</accession>
<dbReference type="AlphaFoldDB" id="A0A8H4AAA4"/>
<keyword evidence="3" id="KW-1185">Reference proteome</keyword>
<feature type="signal peptide" evidence="1">
    <location>
        <begin position="1"/>
        <end position="22"/>
    </location>
</feature>
<name>A0A8H4AAA4_GIGMA</name>
<protein>
    <submittedName>
        <fullName evidence="2">Uncharacterized protein</fullName>
    </submittedName>
</protein>
<evidence type="ECO:0000313" key="2">
    <source>
        <dbReference type="EMBL" id="KAF0471091.1"/>
    </source>
</evidence>
<dbReference type="EMBL" id="WTPW01000895">
    <property type="protein sequence ID" value="KAF0471091.1"/>
    <property type="molecule type" value="Genomic_DNA"/>
</dbReference>
<gene>
    <name evidence="2" type="ORF">F8M41_025263</name>
</gene>
<feature type="chain" id="PRO_5034621568" evidence="1">
    <location>
        <begin position="23"/>
        <end position="148"/>
    </location>
</feature>
<reference evidence="2 3" key="1">
    <citation type="journal article" date="2019" name="Environ. Microbiol.">
        <title>At the nexus of three kingdoms: the genome of the mycorrhizal fungus Gigaspora margarita provides insights into plant, endobacterial and fungal interactions.</title>
        <authorList>
            <person name="Venice F."/>
            <person name="Ghignone S."/>
            <person name="Salvioli di Fossalunga A."/>
            <person name="Amselem J."/>
            <person name="Novero M."/>
            <person name="Xianan X."/>
            <person name="Sedzielewska Toro K."/>
            <person name="Morin E."/>
            <person name="Lipzen A."/>
            <person name="Grigoriev I.V."/>
            <person name="Henrissat B."/>
            <person name="Martin F.M."/>
            <person name="Bonfante P."/>
        </authorList>
    </citation>
    <scope>NUCLEOTIDE SEQUENCE [LARGE SCALE GENOMIC DNA]</scope>
    <source>
        <strain evidence="2 3">BEG34</strain>
    </source>
</reference>
<keyword evidence="1" id="KW-0732">Signal</keyword>
<dbReference type="OrthoDB" id="2393486at2759"/>